<accession>L9WX88</accession>
<keyword evidence="3" id="KW-1185">Reference proteome</keyword>
<reference evidence="2 3" key="1">
    <citation type="journal article" date="2014" name="PLoS Genet.">
        <title>Phylogenetically driven sequencing of extremely halophilic archaea reveals strategies for static and dynamic osmo-response.</title>
        <authorList>
            <person name="Becker E.A."/>
            <person name="Seitzer P.M."/>
            <person name="Tritt A."/>
            <person name="Larsen D."/>
            <person name="Krusor M."/>
            <person name="Yao A.I."/>
            <person name="Wu D."/>
            <person name="Madern D."/>
            <person name="Eisen J.A."/>
            <person name="Darling A.E."/>
            <person name="Facciotti M.T."/>
        </authorList>
    </citation>
    <scope>NUCLEOTIDE SEQUENCE [LARGE SCALE GENOMIC DNA]</scope>
    <source>
        <strain evidence="2 3">DSM 10524</strain>
    </source>
</reference>
<evidence type="ECO:0000259" key="1">
    <source>
        <dbReference type="Pfam" id="PF26479"/>
    </source>
</evidence>
<dbReference type="RefSeq" id="WP_005559443.1">
    <property type="nucleotide sequence ID" value="NZ_AOIB01000038.1"/>
</dbReference>
<protein>
    <recommendedName>
        <fullName evidence="1">DUF8152 domain-containing protein</fullName>
    </recommendedName>
</protein>
<feature type="domain" description="DUF8152" evidence="1">
    <location>
        <begin position="12"/>
        <end position="93"/>
    </location>
</feature>
<dbReference type="eggNOG" id="arCOG10156">
    <property type="taxonomic scope" value="Archaea"/>
</dbReference>
<gene>
    <name evidence="2" type="ORF">C491_19877</name>
</gene>
<dbReference type="OrthoDB" id="204708at2157"/>
<name>L9WX88_9EURY</name>
<dbReference type="Pfam" id="PF26479">
    <property type="entry name" value="DUF8152"/>
    <property type="match status" value="1"/>
</dbReference>
<evidence type="ECO:0000313" key="2">
    <source>
        <dbReference type="EMBL" id="ELY54089.1"/>
    </source>
</evidence>
<dbReference type="InterPro" id="IPR058465">
    <property type="entry name" value="DUF8152"/>
</dbReference>
<dbReference type="Proteomes" id="UP000011688">
    <property type="component" value="Unassembled WGS sequence"/>
</dbReference>
<dbReference type="AlphaFoldDB" id="L9WX88"/>
<sequence length="93" mass="10259">MTDSEDSLEDQLAALRDHLEATAELPIDPQTNRWLGEAEAVARDAAAADVDPETARKRIQQVQRLLSAADDPDHEDAVAHCEAARELCDRILQ</sequence>
<dbReference type="PATRIC" id="fig|1227497.3.peg.4072"/>
<dbReference type="EMBL" id="AOIB01000038">
    <property type="protein sequence ID" value="ELY54089.1"/>
    <property type="molecule type" value="Genomic_DNA"/>
</dbReference>
<comment type="caution">
    <text evidence="2">The sequence shown here is derived from an EMBL/GenBank/DDBJ whole genome shotgun (WGS) entry which is preliminary data.</text>
</comment>
<organism evidence="2 3">
    <name type="scientific">Natronococcus amylolyticus DSM 10524</name>
    <dbReference type="NCBI Taxonomy" id="1227497"/>
    <lineage>
        <taxon>Archaea</taxon>
        <taxon>Methanobacteriati</taxon>
        <taxon>Methanobacteriota</taxon>
        <taxon>Stenosarchaea group</taxon>
        <taxon>Halobacteria</taxon>
        <taxon>Halobacteriales</taxon>
        <taxon>Natrialbaceae</taxon>
        <taxon>Natronococcus</taxon>
    </lineage>
</organism>
<proteinExistence type="predicted"/>
<evidence type="ECO:0000313" key="3">
    <source>
        <dbReference type="Proteomes" id="UP000011688"/>
    </source>
</evidence>